<dbReference type="Proteomes" id="UP000318695">
    <property type="component" value="Unassembled WGS sequence"/>
</dbReference>
<accession>A0A502JQB0</accession>
<proteinExistence type="predicted"/>
<organism evidence="2 3">
    <name type="scientific">Haemophilus haemolyticus</name>
    <dbReference type="NCBI Taxonomy" id="726"/>
    <lineage>
        <taxon>Bacteria</taxon>
        <taxon>Pseudomonadati</taxon>
        <taxon>Pseudomonadota</taxon>
        <taxon>Gammaproteobacteria</taxon>
        <taxon>Pasteurellales</taxon>
        <taxon>Pasteurellaceae</taxon>
        <taxon>Haemophilus</taxon>
    </lineage>
</organism>
<dbReference type="RefSeq" id="WP_139989611.1">
    <property type="nucleotide sequence ID" value="NZ_SDPI01000028.1"/>
</dbReference>
<dbReference type="AlphaFoldDB" id="A0A502JQB0"/>
<protein>
    <recommendedName>
        <fullName evidence="1">GAPS4 PD-(D/E)XK nuclease domain-containing protein</fullName>
    </recommendedName>
</protein>
<dbReference type="Pfam" id="PF26115">
    <property type="entry name" value="PDDEXK_GAPS4"/>
    <property type="match status" value="1"/>
</dbReference>
<feature type="domain" description="GAPS4 PD-(D/E)XK nuclease" evidence="1">
    <location>
        <begin position="2"/>
        <end position="172"/>
    </location>
</feature>
<reference evidence="2 3" key="1">
    <citation type="submission" date="2019-01" db="EMBL/GenBank/DDBJ databases">
        <title>Comparative genomic analysis identifies haemin-independent Haemophilus haemolyticus: a formal re-classification of Haemophilus intermedius.</title>
        <authorList>
            <person name="Harris T.M."/>
            <person name="Price E.P."/>
            <person name="Sarovich D.S."/>
            <person name="Norskov-Lauritsen N."/>
            <person name="Beissbarth J."/>
            <person name="Chang A.B."/>
            <person name="Smith-Vaughan H.C."/>
        </authorList>
    </citation>
    <scope>NUCLEOTIDE SEQUENCE [LARGE SCALE GENOMIC DNA]</scope>
    <source>
        <strain evidence="2 3">CCUG 30218</strain>
    </source>
</reference>
<comment type="caution">
    <text evidence="2">The sequence shown here is derived from an EMBL/GenBank/DDBJ whole genome shotgun (WGS) entry which is preliminary data.</text>
</comment>
<gene>
    <name evidence="2" type="ORF">EUX54_06600</name>
</gene>
<dbReference type="InterPro" id="IPR058873">
    <property type="entry name" value="PDDEXK_GAPS4"/>
</dbReference>
<dbReference type="EMBL" id="SDPI01000028">
    <property type="protein sequence ID" value="TPG99518.1"/>
    <property type="molecule type" value="Genomic_DNA"/>
</dbReference>
<sequence>MAGEISKKSGDIGEKIAKKLLEKIGWKEQIHNISIACSDDNHVNSSGNQKKSHGEDIIYLYDTPFHDDTTVIAHISVKHKMEGYGTSEFAVTSEFRSHIKGLEEIIACAKYDEEFNSLIGLTTIKKNRKDIGILIWLHSNKNEIDRSILPIIAKSRPDLKGDTPYYVIDSARASFLLKVINDLEKRSCNGEYQFYYPKIGTSISVELDRKGHFLPIELIVSDIIPAIVSVDSQNQFYLYSREIFSDIAYKNLIAYALNFSAGLVSKIYIGFPDYNSVINEDMAKMIRSSFKDRREEIIPFSYNSSILDLLQE</sequence>
<evidence type="ECO:0000313" key="2">
    <source>
        <dbReference type="EMBL" id="TPG99518.1"/>
    </source>
</evidence>
<evidence type="ECO:0000259" key="1">
    <source>
        <dbReference type="Pfam" id="PF26115"/>
    </source>
</evidence>
<name>A0A502JQB0_HAEHA</name>
<evidence type="ECO:0000313" key="3">
    <source>
        <dbReference type="Proteomes" id="UP000318695"/>
    </source>
</evidence>